<keyword evidence="1" id="KW-0812">Transmembrane</keyword>
<feature type="transmembrane region" description="Helical" evidence="1">
    <location>
        <begin position="177"/>
        <end position="197"/>
    </location>
</feature>
<keyword evidence="1" id="KW-0472">Membrane</keyword>
<dbReference type="eggNOG" id="ENOG5033RZU">
    <property type="taxonomic scope" value="Bacteria"/>
</dbReference>
<keyword evidence="1" id="KW-1133">Transmembrane helix</keyword>
<sequence length="505" mass="54948">MDTASVAAEVAAPEPKPFLERYYDLHPAFRATLRWGLILALFILAFHDSMISLAHTTAAGGLGGYMWTVPIISALVAIAVARRHRTELPIHDRQTDIITGGMALVLAVVIEAQLLDRYALYFHLLRLDVVAAWLFLSGSCVVLFGLRPVTRFAWVWGILLMALPLPYYIVVVLLGGGAFAAGAASLLVAAIGTAVAVGRTWRRGVIGSLRAWVVGFAVLITIKVAFPDAPLVVYQQVPAVTAICVVGTLMFLQARRGAPKKILDRKVEPLASRQVWVGVPVVVVTAVALALCHLPSGTSTSPVAVAAPDRLEPGRGMAAPYGWTVTEQQEFPDVDRLYGDGATLVRQYLVANVGTARWDKLSRPRTLVVDSTVTRRPFSLDVYPGRVLYRLTSARISEPRYFDLGHGVQGRLVSVVDDRLLVTWNSIQFAWGDKDLAQRVSVFAVDNHDADAPFPTPSTSVASNIGALFTLLFRGNGVLDQRTPVFKDEDMLLSFTRSLVTAQFP</sequence>
<feature type="transmembrane region" description="Helical" evidence="1">
    <location>
        <begin position="275"/>
        <end position="296"/>
    </location>
</feature>
<evidence type="ECO:0000256" key="1">
    <source>
        <dbReference type="SAM" id="Phobius"/>
    </source>
</evidence>
<name>V5X8E6_MYCNE</name>
<accession>V5X8E6</accession>
<feature type="transmembrane region" description="Helical" evidence="1">
    <location>
        <begin position="62"/>
        <end position="81"/>
    </location>
</feature>
<feature type="transmembrane region" description="Helical" evidence="1">
    <location>
        <begin position="35"/>
        <end position="56"/>
    </location>
</feature>
<keyword evidence="3" id="KW-1185">Reference proteome</keyword>
<dbReference type="AlphaFoldDB" id="V5X8E6"/>
<feature type="transmembrane region" description="Helical" evidence="1">
    <location>
        <begin position="121"/>
        <end position="146"/>
    </location>
</feature>
<gene>
    <name evidence="2" type="ORF">D174_06710</name>
</gene>
<organism evidence="2 3">
    <name type="scientific">Mycolicibacterium neoaurum VKM Ac-1815D</name>
    <dbReference type="NCBI Taxonomy" id="700508"/>
    <lineage>
        <taxon>Bacteria</taxon>
        <taxon>Bacillati</taxon>
        <taxon>Actinomycetota</taxon>
        <taxon>Actinomycetes</taxon>
        <taxon>Mycobacteriales</taxon>
        <taxon>Mycobacteriaceae</taxon>
        <taxon>Mycolicibacterium</taxon>
    </lineage>
</organism>
<evidence type="ECO:0000313" key="3">
    <source>
        <dbReference type="Proteomes" id="UP000018763"/>
    </source>
</evidence>
<dbReference type="KEGG" id="mne:D174_06710"/>
<feature type="transmembrane region" description="Helical" evidence="1">
    <location>
        <begin position="232"/>
        <end position="254"/>
    </location>
</feature>
<evidence type="ECO:0000313" key="2">
    <source>
        <dbReference type="EMBL" id="AHC24292.1"/>
    </source>
</evidence>
<reference evidence="2 3" key="1">
    <citation type="journal article" date="2014" name="Genome Announc.">
        <title>Complete Genome Sequence of Sterol-Transforming Mycobacterium neoaurum Strain VKM Ac-1815D.</title>
        <authorList>
            <person name="Shtratnikova V.Y."/>
            <person name="Bragin E.Y."/>
            <person name="Dovbnya D.V."/>
            <person name="Pekov Y.A."/>
            <person name="Schelkunov M.I."/>
            <person name="Strizhov N."/>
            <person name="Ivashina T.V."/>
            <person name="Ashapkin V.V."/>
            <person name="Donova M.V."/>
        </authorList>
    </citation>
    <scope>NUCLEOTIDE SEQUENCE [LARGE SCALE GENOMIC DNA]</scope>
    <source>
        <strain evidence="2 3">VKM Ac-1815D</strain>
    </source>
</reference>
<feature type="transmembrane region" description="Helical" evidence="1">
    <location>
        <begin position="209"/>
        <end position="226"/>
    </location>
</feature>
<proteinExistence type="predicted"/>
<protein>
    <submittedName>
        <fullName evidence="2">Membrane protein</fullName>
    </submittedName>
</protein>
<dbReference type="EMBL" id="CP006936">
    <property type="protein sequence ID" value="AHC24292.1"/>
    <property type="molecule type" value="Genomic_DNA"/>
</dbReference>
<dbReference type="RefSeq" id="WP_019514054.1">
    <property type="nucleotide sequence ID" value="NC_023036.2"/>
</dbReference>
<dbReference type="Proteomes" id="UP000018763">
    <property type="component" value="Chromosome"/>
</dbReference>
<feature type="transmembrane region" description="Helical" evidence="1">
    <location>
        <begin position="153"/>
        <end position="171"/>
    </location>
</feature>
<feature type="transmembrane region" description="Helical" evidence="1">
    <location>
        <begin position="97"/>
        <end position="115"/>
    </location>
</feature>
<dbReference type="GeneID" id="43449188"/>